<dbReference type="InterPro" id="IPR048296">
    <property type="entry name" value="DUF4785_central"/>
</dbReference>
<keyword evidence="1" id="KW-0732">Signal</keyword>
<evidence type="ECO:0000256" key="1">
    <source>
        <dbReference type="SAM" id="SignalP"/>
    </source>
</evidence>
<accession>A0A078L4Q6</accession>
<evidence type="ECO:0000313" key="6">
    <source>
        <dbReference type="Proteomes" id="UP000044071"/>
    </source>
</evidence>
<reference evidence="5 6" key="1">
    <citation type="submission" date="2014-06" db="EMBL/GenBank/DDBJ databases">
        <authorList>
            <person name="Urmite Genomes Urmite Genomes"/>
        </authorList>
    </citation>
    <scope>NUCLEOTIDE SEQUENCE [LARGE SCALE GENOMIC DNA]</scope>
</reference>
<dbReference type="Gene3D" id="2.60.40.1930">
    <property type="match status" value="1"/>
</dbReference>
<feature type="chain" id="PRO_5009744221" evidence="1">
    <location>
        <begin position="20"/>
        <end position="398"/>
    </location>
</feature>
<dbReference type="Pfam" id="PF20942">
    <property type="entry name" value="DUF4785_2nd"/>
    <property type="match status" value="1"/>
</dbReference>
<dbReference type="InterPro" id="IPR048295">
    <property type="entry name" value="DUF4785_C"/>
</dbReference>
<gene>
    <name evidence="5" type="ORF">BN59_03208</name>
</gene>
<dbReference type="Pfam" id="PF20943">
    <property type="entry name" value="DUF4785_3rd"/>
    <property type="match status" value="1"/>
</dbReference>
<proteinExistence type="predicted"/>
<evidence type="ECO:0000259" key="2">
    <source>
        <dbReference type="Pfam" id="PF16024"/>
    </source>
</evidence>
<dbReference type="EMBL" id="CCSB01000004">
    <property type="protein sequence ID" value="CDZ78893.1"/>
    <property type="molecule type" value="Genomic_DNA"/>
</dbReference>
<dbReference type="Pfam" id="PF16024">
    <property type="entry name" value="DUF4785_1st"/>
    <property type="match status" value="1"/>
</dbReference>
<dbReference type="AlphaFoldDB" id="A0A078L4Q6"/>
<dbReference type="Proteomes" id="UP000044071">
    <property type="component" value="Unassembled WGS sequence"/>
</dbReference>
<evidence type="ECO:0000313" key="5">
    <source>
        <dbReference type="EMBL" id="CDZ78893.1"/>
    </source>
</evidence>
<dbReference type="OrthoDB" id="5646881at2"/>
<protein>
    <submittedName>
        <fullName evidence="5">Uncharacterized protein</fullName>
    </submittedName>
</protein>
<feature type="domain" description="DUF4785" evidence="3">
    <location>
        <begin position="184"/>
        <end position="287"/>
    </location>
</feature>
<sequence>MRLSSLIFLSVTTFSQAQAFSLANDIAVKPYNCTICESLSREPLSLTWATKNRIMGHDTLRKQTSRKYQVKASFQELRQGIAIYSEAPGAIVRITPVNPAQKFKPEFRIRNATNKKSLSLKEASSQFLQSAALQDSPLTENTLAFAELKPELDSGKLILSSSSPIAEPSDERSDYIVQLYDKNSLAYLSIETDKTNYQYGDELRAKIVLRDDKLNYPLENISATLIDSAGKRTALTVTELSANTFQTKTTLASNRNDKGENWYIEVYASTVSDNKTIYRQAHSSFSYRIPSAAIREIKMVKPDSLEFKANIEVATGSRYALQAVLFGTDSKGELRAIQTVQSATWLATGENSIDFSFDKTLNAGFQAPYYLGYLHLTDYGQNRPVFEYDSPIELSKLG</sequence>
<evidence type="ECO:0000259" key="4">
    <source>
        <dbReference type="Pfam" id="PF20943"/>
    </source>
</evidence>
<dbReference type="Gene3D" id="2.60.120.1370">
    <property type="match status" value="1"/>
</dbReference>
<feature type="signal peptide" evidence="1">
    <location>
        <begin position="1"/>
        <end position="19"/>
    </location>
</feature>
<evidence type="ECO:0000259" key="3">
    <source>
        <dbReference type="Pfam" id="PF20942"/>
    </source>
</evidence>
<feature type="domain" description="DUF4785" evidence="4">
    <location>
        <begin position="291"/>
        <end position="395"/>
    </location>
</feature>
<dbReference type="STRING" id="1034943.BN59_03208"/>
<feature type="domain" description="DUF4785" evidence="2">
    <location>
        <begin position="36"/>
        <end position="181"/>
    </location>
</feature>
<organism evidence="5 6">
    <name type="scientific">Legionella massiliensis</name>
    <dbReference type="NCBI Taxonomy" id="1034943"/>
    <lineage>
        <taxon>Bacteria</taxon>
        <taxon>Pseudomonadati</taxon>
        <taxon>Pseudomonadota</taxon>
        <taxon>Gammaproteobacteria</taxon>
        <taxon>Legionellales</taxon>
        <taxon>Legionellaceae</taxon>
        <taxon>Legionella</taxon>
    </lineage>
</organism>
<keyword evidence="6" id="KW-1185">Reference proteome</keyword>
<dbReference type="eggNOG" id="ENOG5031DBA">
    <property type="taxonomic scope" value="Bacteria"/>
</dbReference>
<dbReference type="RefSeq" id="WP_044012070.1">
    <property type="nucleotide sequence ID" value="NZ_CCVW01000004.1"/>
</dbReference>
<dbReference type="InterPro" id="IPR031979">
    <property type="entry name" value="DUF4785_N"/>
</dbReference>
<name>A0A078L4Q6_9GAMM</name>